<feature type="transmembrane region" description="Helical" evidence="1">
    <location>
        <begin position="252"/>
        <end position="273"/>
    </location>
</feature>
<sequence length="391" mass="43231">MEQGREKRYDVLDGLRGVAAISVMLTHFSQNTPHSLFKHADLAVDLFFMLSGFVLMHSYRNKLLLGLSAREYIRKRIIRLYPMFAISMAIGIPALLAVAAAGLSNYPLRSIIAATLNNLLFMPYLGDHGTANMVSAAAQLPVEKYTVGEIFPANPSAWSLFFEMVASVALLVLIRLQRRDLIKVIVGSAILLFATGVLLGVENKGAIPVFFGAGWGTRNFFAGFIRVAYGFTMGVLIYSLHENRTPLKFGKAISVVLRNDIVLYLLFAVATAFPFGIKGLFPMAVIFFVAPLMVYRGADIEPSGQFSAKLAHFLGWMSYPVYCLHFPIGRLVFLYFPDSEQHPTQAIALAVALTVAVSIIATKLIEEPVRAYLTRKFASRKRVNLKTEPVV</sequence>
<evidence type="ECO:0000313" key="3">
    <source>
        <dbReference type="EMBL" id="CAB3760936.1"/>
    </source>
</evidence>
<dbReference type="PANTHER" id="PTHR23028:SF134">
    <property type="entry name" value="PUTATIVE (AFU_ORTHOLOGUE AFUA_4G08520)-RELATED"/>
    <property type="match status" value="1"/>
</dbReference>
<name>A0A6J5E6H4_9BURK</name>
<dbReference type="GO" id="GO:0016747">
    <property type="term" value="F:acyltransferase activity, transferring groups other than amino-acyl groups"/>
    <property type="evidence" value="ECO:0007669"/>
    <property type="project" value="InterPro"/>
</dbReference>
<protein>
    <recommendedName>
        <fullName evidence="2">Acyltransferase 3 domain-containing protein</fullName>
    </recommendedName>
</protein>
<accession>A0A6J5E6H4</accession>
<feature type="transmembrane region" description="Helical" evidence="1">
    <location>
        <begin position="310"/>
        <end position="333"/>
    </location>
</feature>
<organism evidence="3 4">
    <name type="scientific">Paraburkholderia solisilvae</name>
    <dbReference type="NCBI Taxonomy" id="624376"/>
    <lineage>
        <taxon>Bacteria</taxon>
        <taxon>Pseudomonadati</taxon>
        <taxon>Pseudomonadota</taxon>
        <taxon>Betaproteobacteria</taxon>
        <taxon>Burkholderiales</taxon>
        <taxon>Burkholderiaceae</taxon>
        <taxon>Paraburkholderia</taxon>
    </lineage>
</organism>
<evidence type="ECO:0000313" key="4">
    <source>
        <dbReference type="Proteomes" id="UP000494329"/>
    </source>
</evidence>
<evidence type="ECO:0000256" key="1">
    <source>
        <dbReference type="SAM" id="Phobius"/>
    </source>
</evidence>
<dbReference type="Pfam" id="PF01757">
    <property type="entry name" value="Acyl_transf_3"/>
    <property type="match status" value="1"/>
</dbReference>
<feature type="transmembrane region" description="Helical" evidence="1">
    <location>
        <begin position="221"/>
        <end position="240"/>
    </location>
</feature>
<feature type="transmembrane region" description="Helical" evidence="1">
    <location>
        <begin position="181"/>
        <end position="201"/>
    </location>
</feature>
<feature type="domain" description="Acyltransferase 3" evidence="2">
    <location>
        <begin position="12"/>
        <end position="362"/>
    </location>
</feature>
<keyword evidence="1" id="KW-0472">Membrane</keyword>
<feature type="transmembrane region" description="Helical" evidence="1">
    <location>
        <begin position="80"/>
        <end position="103"/>
    </location>
</feature>
<proteinExistence type="predicted"/>
<dbReference type="AlphaFoldDB" id="A0A6J5E6H4"/>
<dbReference type="InterPro" id="IPR050879">
    <property type="entry name" value="Acyltransferase_3"/>
</dbReference>
<feature type="transmembrane region" description="Helical" evidence="1">
    <location>
        <begin position="156"/>
        <end position="174"/>
    </location>
</feature>
<reference evidence="3 4" key="1">
    <citation type="submission" date="2020-04" db="EMBL/GenBank/DDBJ databases">
        <authorList>
            <person name="De Canck E."/>
        </authorList>
    </citation>
    <scope>NUCLEOTIDE SEQUENCE [LARGE SCALE GENOMIC DNA]</scope>
    <source>
        <strain evidence="3 4">LMG 29739</strain>
    </source>
</reference>
<dbReference type="PANTHER" id="PTHR23028">
    <property type="entry name" value="ACETYLTRANSFERASE"/>
    <property type="match status" value="1"/>
</dbReference>
<dbReference type="EMBL" id="CADIKF010000027">
    <property type="protein sequence ID" value="CAB3760936.1"/>
    <property type="molecule type" value="Genomic_DNA"/>
</dbReference>
<feature type="transmembrane region" description="Helical" evidence="1">
    <location>
        <begin position="345"/>
        <end position="365"/>
    </location>
</feature>
<evidence type="ECO:0000259" key="2">
    <source>
        <dbReference type="Pfam" id="PF01757"/>
    </source>
</evidence>
<dbReference type="InterPro" id="IPR002656">
    <property type="entry name" value="Acyl_transf_3_dom"/>
</dbReference>
<keyword evidence="1" id="KW-1133">Transmembrane helix</keyword>
<dbReference type="Proteomes" id="UP000494329">
    <property type="component" value="Unassembled WGS sequence"/>
</dbReference>
<feature type="transmembrane region" description="Helical" evidence="1">
    <location>
        <begin position="279"/>
        <end position="298"/>
    </location>
</feature>
<dbReference type="RefSeq" id="WP_175112191.1">
    <property type="nucleotide sequence ID" value="NZ_CADIKF010000027.1"/>
</dbReference>
<keyword evidence="1" id="KW-0812">Transmembrane</keyword>
<keyword evidence="4" id="KW-1185">Reference proteome</keyword>
<gene>
    <name evidence="3" type="ORF">LMG29739_03499</name>
</gene>